<sequence length="229" mass="25885">MRWFLLLLLLLNAFYYVWHQQQAPLRAKEVAPASSYQGARKDIRLLSEAESPRLPARQPEVEPQAAASEAAVCLFLGSFEEESRARVVEQRLLSLDIQAEVHSIDAAAGVEYWVYLPPLASRQASLRQLRELQARRIDSYIITQGELANGISLGIFPRSDSADSVMQRLREVGYEPQMRELSRAHRSFWVRVAPQSRRLADEFLLGQLAGDFAGLQHQLMPCEGVALLQ</sequence>
<dbReference type="RefSeq" id="WP_037057529.1">
    <property type="nucleotide sequence ID" value="NZ_CP068551.1"/>
</dbReference>
<dbReference type="GO" id="GO:0042834">
    <property type="term" value="F:peptidoglycan binding"/>
    <property type="evidence" value="ECO:0007669"/>
    <property type="project" value="InterPro"/>
</dbReference>
<evidence type="ECO:0000259" key="1">
    <source>
        <dbReference type="Pfam" id="PF05036"/>
    </source>
</evidence>
<dbReference type="Pfam" id="PF05036">
    <property type="entry name" value="SPOR"/>
    <property type="match status" value="1"/>
</dbReference>
<protein>
    <submittedName>
        <fullName evidence="2">Sporulation protein</fullName>
    </submittedName>
</protein>
<feature type="domain" description="SPOR" evidence="1">
    <location>
        <begin position="74"/>
        <end position="143"/>
    </location>
</feature>
<dbReference type="InterPro" id="IPR007730">
    <property type="entry name" value="SPOR-like_dom"/>
</dbReference>
<dbReference type="OrthoDB" id="6193567at2"/>
<gene>
    <name evidence="2" type="ORF">POT9AD_1667</name>
</gene>
<dbReference type="SUPFAM" id="SSF110997">
    <property type="entry name" value="Sporulation related repeat"/>
    <property type="match status" value="1"/>
</dbReference>
<reference evidence="2" key="1">
    <citation type="submission" date="2018-11" db="EMBL/GenBank/DDBJ databases">
        <authorList>
            <consortium name="Genoscope - CEA"/>
            <person name="William W."/>
        </authorList>
    </citation>
    <scope>NUCLEOTIDE SEQUENCE [LARGE SCALE GENOMIC DNA]</scope>
    <source>
        <strain evidence="2">T9AD</strain>
    </source>
</reference>
<proteinExistence type="predicted"/>
<name>A0A653B1Y0_ECTOL</name>
<dbReference type="AlphaFoldDB" id="A0A653B1Y0"/>
<dbReference type="Gene3D" id="3.30.70.1070">
    <property type="entry name" value="Sporulation related repeat"/>
    <property type="match status" value="1"/>
</dbReference>
<dbReference type="InterPro" id="IPR036680">
    <property type="entry name" value="SPOR-like_sf"/>
</dbReference>
<evidence type="ECO:0000313" key="2">
    <source>
        <dbReference type="EMBL" id="VDN62654.1"/>
    </source>
</evidence>
<dbReference type="EMBL" id="LR130779">
    <property type="protein sequence ID" value="VDN62654.1"/>
    <property type="molecule type" value="Genomic_DNA"/>
</dbReference>
<accession>A0A653B1Y0</accession>
<organism evidence="2">
    <name type="scientific">Ectopseudomonas oleovorans</name>
    <name type="common">Pseudomonas oleovorans</name>
    <dbReference type="NCBI Taxonomy" id="301"/>
    <lineage>
        <taxon>Bacteria</taxon>
        <taxon>Pseudomonadati</taxon>
        <taxon>Pseudomonadota</taxon>
        <taxon>Gammaproteobacteria</taxon>
        <taxon>Pseudomonadales</taxon>
        <taxon>Pseudomonadaceae</taxon>
        <taxon>Ectopseudomonas</taxon>
    </lineage>
</organism>